<organism evidence="2 3">
    <name type="scientific">Trachymyrmex septentrionalis</name>
    <dbReference type="NCBI Taxonomy" id="34720"/>
    <lineage>
        <taxon>Eukaryota</taxon>
        <taxon>Metazoa</taxon>
        <taxon>Ecdysozoa</taxon>
        <taxon>Arthropoda</taxon>
        <taxon>Hexapoda</taxon>
        <taxon>Insecta</taxon>
        <taxon>Pterygota</taxon>
        <taxon>Neoptera</taxon>
        <taxon>Endopterygota</taxon>
        <taxon>Hymenoptera</taxon>
        <taxon>Apocrita</taxon>
        <taxon>Aculeata</taxon>
        <taxon>Formicoidea</taxon>
        <taxon>Formicidae</taxon>
        <taxon>Myrmicinae</taxon>
        <taxon>Trachymyrmex</taxon>
    </lineage>
</organism>
<gene>
    <name evidence="2" type="ORF">ALC56_11718</name>
</gene>
<dbReference type="Proteomes" id="UP000078541">
    <property type="component" value="Unassembled WGS sequence"/>
</dbReference>
<name>A0A195F009_9HYME</name>
<reference evidence="2 3" key="1">
    <citation type="submission" date="2016-03" db="EMBL/GenBank/DDBJ databases">
        <title>Trachymyrmex septentrionalis WGS genome.</title>
        <authorList>
            <person name="Nygaard S."/>
            <person name="Hu H."/>
            <person name="Boomsma J."/>
            <person name="Zhang G."/>
        </authorList>
    </citation>
    <scope>NUCLEOTIDE SEQUENCE [LARGE SCALE GENOMIC DNA]</scope>
    <source>
        <strain evidence="2">Tsep2-gDNA-1</strain>
        <tissue evidence="2">Whole body</tissue>
    </source>
</reference>
<protein>
    <submittedName>
        <fullName evidence="2">Uncharacterized protein</fullName>
    </submittedName>
</protein>
<evidence type="ECO:0000256" key="1">
    <source>
        <dbReference type="SAM" id="MobiDB-lite"/>
    </source>
</evidence>
<evidence type="ECO:0000313" key="3">
    <source>
        <dbReference type="Proteomes" id="UP000078541"/>
    </source>
</evidence>
<accession>A0A195F009</accession>
<feature type="region of interest" description="Disordered" evidence="1">
    <location>
        <begin position="501"/>
        <end position="608"/>
    </location>
</feature>
<feature type="compositionally biased region" description="Basic and acidic residues" evidence="1">
    <location>
        <begin position="1028"/>
        <end position="1046"/>
    </location>
</feature>
<dbReference type="AlphaFoldDB" id="A0A195F009"/>
<proteinExistence type="predicted"/>
<feature type="region of interest" description="Disordered" evidence="1">
    <location>
        <begin position="1000"/>
        <end position="1052"/>
    </location>
</feature>
<evidence type="ECO:0000313" key="2">
    <source>
        <dbReference type="EMBL" id="KYN33905.1"/>
    </source>
</evidence>
<feature type="compositionally biased region" description="Basic and acidic residues" evidence="1">
    <location>
        <begin position="523"/>
        <end position="554"/>
    </location>
</feature>
<feature type="compositionally biased region" description="Basic and acidic residues" evidence="1">
    <location>
        <begin position="703"/>
        <end position="726"/>
    </location>
</feature>
<feature type="compositionally biased region" description="Basic residues" evidence="1">
    <location>
        <begin position="512"/>
        <end position="521"/>
    </location>
</feature>
<keyword evidence="3" id="KW-1185">Reference proteome</keyword>
<sequence length="1052" mass="121739">MLAKDPPEISWENTLGSPNGVPFDDDTKELLRKCLDVSVLPPTSVTELIRRSNVFPLKFPINTVRCAALKDRGISTDSIESYLLKRLVYILNANSVYPLIHEAMLPLIARWLKHKRLYGSPVEKVMYADMGLIQFIHRLLDKRVASFCGANDRWKLLDNKSGFDAWESVGTDQEKEPLVLAKCLSYDEIKLSTMIVVSSHTEFINDGSRNNRGIVSRDPDAVQPRGVIMGVVGTRFEKPRYMEYQDIAVTPQQNNMDNGYGSAMDGTFEEKRGMRVLWAKFYGEDYHPLYDETVKRMKSKENRRYISLGNQLIFDIENYMKRTLLSVEIILLEANSRAEKQNTTAFLHVVGFGLGVWKVLQDQEVYFLKTFEIAIKKMNKKLKYVSDIMFAYFRQQKCGGAGNGDYLGDIKIHFALREPHSRLFRAKDSSKLLVVTYASDGNTLPGNEFWVGSLETSGDPAAACSTQITELHNSKINPRACGASLHVASAEHGILHISDYAKAGPVDNGQRRPSRSPRSQRSRSADVDCLKKYTERRVEERRHTEISDTSKLDTSKWMPLPKNVPRRQQSGVSKRLSRDERQESIYESAEDVEKWPTKPPSSTDNRSSRLVPEIVGRPHYTMRSHSTDVTILKRPEKSITEQRRHTDCSDPQTIAMRWLPHINDAKFYRETSPLTRIGCEITKSAAARWMTFTKSPSPVPRINPERKDSVTEQHRKDEGSRKDVDASKWQPPRKFSPIKDEKGRERRSLQRQDELDIGRDRSLSFVDTNERAKDRSLSYVDTDERASKLSERMRDLYDFKTENEWPKRAGTSRENTWISKSSSEEERSNYLPIRRNSQDLEFNDRIDIFKSKTQHEEDKRKPKRNICKAREVFVDEQDERLRKFNDKLRYSEDFSAERLRGRERRTYSDDYDEKIVRRESRTSRQPELVTFKRDRPEAPAIRRLVDKENKRNSDVSMKPRDSQVSYVEIDFTKRDSRTSDASYVSVNLGKRGSVECKATRMIPDIPPRRAFSQSDERPSTPVPPIEFNDERYVPKKLSEPKRDSTRYKVYLT</sequence>
<dbReference type="STRING" id="34720.A0A195F009"/>
<feature type="region of interest" description="Disordered" evidence="1">
    <location>
        <begin position="692"/>
        <end position="754"/>
    </location>
</feature>
<dbReference type="Pfam" id="PF16062">
    <property type="entry name" value="MavL-like"/>
    <property type="match status" value="1"/>
</dbReference>
<dbReference type="EMBL" id="KQ981880">
    <property type="protein sequence ID" value="KYN33905.1"/>
    <property type="molecule type" value="Genomic_DNA"/>
</dbReference>
<feature type="compositionally biased region" description="Basic and acidic residues" evidence="1">
    <location>
        <begin position="737"/>
        <end position="754"/>
    </location>
</feature>
<dbReference type="InterPro" id="IPR032063">
    <property type="entry name" value="MavL-like"/>
</dbReference>